<reference evidence="2 3" key="1">
    <citation type="submission" date="2019-03" db="EMBL/GenBank/DDBJ databases">
        <title>Rhodosporidium diobovatum UCD-FST 08-225 genome sequencing, assembly, and annotation.</title>
        <authorList>
            <person name="Fakankun I.U."/>
            <person name="Fristensky B."/>
            <person name="Levin D.B."/>
        </authorList>
    </citation>
    <scope>NUCLEOTIDE SEQUENCE [LARGE SCALE GENOMIC DNA]</scope>
    <source>
        <strain evidence="2 3">UCD-FST 08-225</strain>
    </source>
</reference>
<feature type="compositionally biased region" description="Basic and acidic residues" evidence="1">
    <location>
        <begin position="37"/>
        <end position="52"/>
    </location>
</feature>
<feature type="region of interest" description="Disordered" evidence="1">
    <location>
        <begin position="1"/>
        <end position="53"/>
    </location>
</feature>
<sequence length="129" mass="14067">MSDKGTRYEALGKHERPGPSSTQIGADLARTHRQSRRRDEDVEDSSTRRRDGQQPYFAAMSLYHWMGSPGPSPHCWACVQLQSLAEPDKVIVALVAESCEACEFAHVDLEQAAYYALGGTVGSGVVTVA</sequence>
<dbReference type="Proteomes" id="UP000311382">
    <property type="component" value="Unassembled WGS sequence"/>
</dbReference>
<evidence type="ECO:0000256" key="1">
    <source>
        <dbReference type="SAM" id="MobiDB-lite"/>
    </source>
</evidence>
<organism evidence="2 3">
    <name type="scientific">Rhodotorula diobovata</name>
    <dbReference type="NCBI Taxonomy" id="5288"/>
    <lineage>
        <taxon>Eukaryota</taxon>
        <taxon>Fungi</taxon>
        <taxon>Dikarya</taxon>
        <taxon>Basidiomycota</taxon>
        <taxon>Pucciniomycotina</taxon>
        <taxon>Microbotryomycetes</taxon>
        <taxon>Sporidiobolales</taxon>
        <taxon>Sporidiobolaceae</taxon>
        <taxon>Rhodotorula</taxon>
    </lineage>
</organism>
<evidence type="ECO:0008006" key="4">
    <source>
        <dbReference type="Google" id="ProtNLM"/>
    </source>
</evidence>
<evidence type="ECO:0000313" key="3">
    <source>
        <dbReference type="Proteomes" id="UP000311382"/>
    </source>
</evidence>
<protein>
    <recommendedName>
        <fullName evidence="4">RlpA-like double-psi beta-barrel-protein domain-containing protein-containing protein</fullName>
    </recommendedName>
</protein>
<dbReference type="CDD" id="cd22191">
    <property type="entry name" value="DPBB_RlpA_EXP_N-like"/>
    <property type="match status" value="1"/>
</dbReference>
<accession>A0A5C5FRK9</accession>
<dbReference type="OrthoDB" id="406505at2759"/>
<gene>
    <name evidence="2" type="ORF">DMC30DRAFT_418354</name>
</gene>
<dbReference type="EMBL" id="SOZI01000114">
    <property type="protein sequence ID" value="TNY18959.1"/>
    <property type="molecule type" value="Genomic_DNA"/>
</dbReference>
<comment type="caution">
    <text evidence="2">The sequence shown here is derived from an EMBL/GenBank/DDBJ whole genome shotgun (WGS) entry which is preliminary data.</text>
</comment>
<proteinExistence type="predicted"/>
<dbReference type="SUPFAM" id="SSF50685">
    <property type="entry name" value="Barwin-like endoglucanases"/>
    <property type="match status" value="1"/>
</dbReference>
<feature type="compositionally biased region" description="Basic and acidic residues" evidence="1">
    <location>
        <begin position="1"/>
        <end position="17"/>
    </location>
</feature>
<name>A0A5C5FRK9_9BASI</name>
<keyword evidence="3" id="KW-1185">Reference proteome</keyword>
<evidence type="ECO:0000313" key="2">
    <source>
        <dbReference type="EMBL" id="TNY18959.1"/>
    </source>
</evidence>
<dbReference type="AlphaFoldDB" id="A0A5C5FRK9"/>
<dbReference type="Gene3D" id="2.40.40.10">
    <property type="entry name" value="RlpA-like domain"/>
    <property type="match status" value="1"/>
</dbReference>
<dbReference type="InterPro" id="IPR036908">
    <property type="entry name" value="RlpA-like_sf"/>
</dbReference>